<reference evidence="16" key="2">
    <citation type="submission" date="2025-04" db="UniProtKB">
        <authorList>
            <consortium name="RefSeq"/>
        </authorList>
    </citation>
    <scope>IDENTIFICATION</scope>
</reference>
<dbReference type="GeneID" id="103370653"/>
<dbReference type="Pfam" id="PF00386">
    <property type="entry name" value="C1q"/>
    <property type="match status" value="1"/>
</dbReference>
<dbReference type="SUPFAM" id="SSF49842">
    <property type="entry name" value="TNF-like"/>
    <property type="match status" value="1"/>
</dbReference>
<dbReference type="GeneTree" id="ENSGT00940000162143"/>
<dbReference type="AlphaFoldDB" id="A0A3B5A5Z7"/>
<feature type="compositionally biased region" description="Low complexity" evidence="11">
    <location>
        <begin position="102"/>
        <end position="123"/>
    </location>
</feature>
<dbReference type="GO" id="GO:0045087">
    <property type="term" value="P:innate immune response"/>
    <property type="evidence" value="ECO:0007669"/>
    <property type="project" value="UniProtKB-KW"/>
</dbReference>
<keyword evidence="5" id="KW-0677">Repeat</keyword>
<dbReference type="STRING" id="144197.ENSSPAP00000009132"/>
<comment type="subcellular location">
    <subcellularLocation>
        <location evidence="1">Secreted</location>
        <location evidence="1">Extracellular space</location>
        <location evidence="1">Extracellular matrix</location>
    </subcellularLocation>
</comment>
<dbReference type="GO" id="GO:0006958">
    <property type="term" value="P:complement activation, classical pathway"/>
    <property type="evidence" value="ECO:0007669"/>
    <property type="project" value="UniProtKB-KW"/>
</dbReference>
<dbReference type="InterPro" id="IPR008983">
    <property type="entry name" value="Tumour_necrosis_fac-like_dom"/>
</dbReference>
<dbReference type="Ensembl" id="ENSSPAT00000009296.1">
    <property type="protein sequence ID" value="ENSSPAP00000009132.1"/>
    <property type="gene ID" value="ENSSPAG00000006967.1"/>
</dbReference>
<evidence type="ECO:0000256" key="3">
    <source>
        <dbReference type="ARBA" id="ARBA00022530"/>
    </source>
</evidence>
<keyword evidence="12" id="KW-0732">Signal</keyword>
<keyword evidence="3" id="KW-0272">Extracellular matrix</keyword>
<dbReference type="GO" id="GO:0005581">
    <property type="term" value="C:collagen trimer"/>
    <property type="evidence" value="ECO:0007669"/>
    <property type="project" value="UniProtKB-KW"/>
</dbReference>
<evidence type="ECO:0000256" key="1">
    <source>
        <dbReference type="ARBA" id="ARBA00004498"/>
    </source>
</evidence>
<name>A0A3B5A5Z7_9TELE</name>
<feature type="chain" id="PRO_5044591621" evidence="12">
    <location>
        <begin position="24"/>
        <end position="241"/>
    </location>
</feature>
<evidence type="ECO:0000256" key="5">
    <source>
        <dbReference type="ARBA" id="ARBA00022737"/>
    </source>
</evidence>
<keyword evidence="8" id="KW-1015">Disulfide bond</keyword>
<proteinExistence type="predicted"/>
<dbReference type="InterPro" id="IPR050392">
    <property type="entry name" value="Collagen/C1q_domain"/>
</dbReference>
<keyword evidence="4" id="KW-0399">Innate immunity</keyword>
<dbReference type="Gene3D" id="2.60.120.40">
    <property type="match status" value="1"/>
</dbReference>
<dbReference type="RefSeq" id="XP_008297997.1">
    <property type="nucleotide sequence ID" value="XM_008299775.1"/>
</dbReference>
<keyword evidence="9" id="KW-0325">Glycoprotein</keyword>
<evidence type="ECO:0000256" key="10">
    <source>
        <dbReference type="ARBA" id="ARBA00023278"/>
    </source>
</evidence>
<keyword evidence="7" id="KW-0180">Complement pathway</keyword>
<keyword evidence="10" id="KW-0379">Hydroxylation</keyword>
<dbReference type="PANTHER" id="PTHR15427">
    <property type="entry name" value="EMILIN ELASTIN MICROFIBRIL INTERFACE-LOCATED PROTEIN ELASTIN MICROFIBRIL INTERFACER"/>
    <property type="match status" value="1"/>
</dbReference>
<evidence type="ECO:0000313" key="15">
    <source>
        <dbReference type="Proteomes" id="UP000694891"/>
    </source>
</evidence>
<feature type="signal peptide" evidence="12">
    <location>
        <begin position="1"/>
        <end position="23"/>
    </location>
</feature>
<evidence type="ECO:0000313" key="16">
    <source>
        <dbReference type="RefSeq" id="XP_008297997.1"/>
    </source>
</evidence>
<dbReference type="PANTHER" id="PTHR15427:SF26">
    <property type="entry name" value="COMPLEMENT C1Q SUBCOMPONENT SUBUNIT A"/>
    <property type="match status" value="1"/>
</dbReference>
<evidence type="ECO:0000256" key="4">
    <source>
        <dbReference type="ARBA" id="ARBA00022588"/>
    </source>
</evidence>
<sequence>MGAYYYGLTVLVGVASLLSTGQCNTSCRGTDGHAGVAGAPGRDGWPGMKGEKGEPAVMVKGPVDTGVLLGLNGEAGNRGPPGLMGPKGFRGGLGAAGVPGIPGRPGPAGRNLGQGQQSSQQGGKSAFSVIRTANDYPPYQRITFQDTVVNVHTPSGSPDFNLNTGYFTCRIPGVYYFTFNSVAKVSMCLRVASDALTEKVGFCDYNKNFDQVSFTADVSQGCLRLNDMEINVFPPRAANVM</sequence>
<dbReference type="InterPro" id="IPR001073">
    <property type="entry name" value="C1q_dom"/>
</dbReference>
<feature type="region of interest" description="Disordered" evidence="11">
    <location>
        <begin position="102"/>
        <end position="125"/>
    </location>
</feature>
<organism evidence="14">
    <name type="scientific">Stegastes partitus</name>
    <name type="common">bicolor damselfish</name>
    <dbReference type="NCBI Taxonomy" id="144197"/>
    <lineage>
        <taxon>Eukaryota</taxon>
        <taxon>Metazoa</taxon>
        <taxon>Chordata</taxon>
        <taxon>Craniata</taxon>
        <taxon>Vertebrata</taxon>
        <taxon>Euteleostomi</taxon>
        <taxon>Actinopterygii</taxon>
        <taxon>Neopterygii</taxon>
        <taxon>Teleostei</taxon>
        <taxon>Neoteleostei</taxon>
        <taxon>Acanthomorphata</taxon>
        <taxon>Ovalentaria</taxon>
        <taxon>Pomacentridae</taxon>
        <taxon>Stegastes</taxon>
    </lineage>
</organism>
<dbReference type="SMART" id="SM00110">
    <property type="entry name" value="C1Q"/>
    <property type="match status" value="1"/>
</dbReference>
<evidence type="ECO:0000256" key="6">
    <source>
        <dbReference type="ARBA" id="ARBA00022859"/>
    </source>
</evidence>
<reference evidence="14" key="1">
    <citation type="submission" date="2023-09" db="UniProtKB">
        <authorList>
            <consortium name="Ensembl"/>
        </authorList>
    </citation>
    <scope>IDENTIFICATION</scope>
</reference>
<evidence type="ECO:0000256" key="2">
    <source>
        <dbReference type="ARBA" id="ARBA00022525"/>
    </source>
</evidence>
<evidence type="ECO:0000256" key="11">
    <source>
        <dbReference type="SAM" id="MobiDB-lite"/>
    </source>
</evidence>
<gene>
    <name evidence="14" type="primary">C1QA</name>
    <name evidence="16" type="synonym">LOC103370653</name>
</gene>
<evidence type="ECO:0000256" key="12">
    <source>
        <dbReference type="SAM" id="SignalP"/>
    </source>
</evidence>
<keyword evidence="15" id="KW-1185">Reference proteome</keyword>
<keyword evidence="6" id="KW-0391">Immunity</keyword>
<keyword evidence="2" id="KW-0964">Secreted</keyword>
<evidence type="ECO:0000259" key="13">
    <source>
        <dbReference type="PROSITE" id="PS50871"/>
    </source>
</evidence>
<dbReference type="PROSITE" id="PS50871">
    <property type="entry name" value="C1Q"/>
    <property type="match status" value="1"/>
</dbReference>
<protein>
    <submittedName>
        <fullName evidence="14 16">Complement C1q subcomponent subunit C-like</fullName>
    </submittedName>
</protein>
<dbReference type="OrthoDB" id="6343173at2759"/>
<evidence type="ECO:0000256" key="9">
    <source>
        <dbReference type="ARBA" id="ARBA00023180"/>
    </source>
</evidence>
<accession>A0A3B5A5Z7</accession>
<feature type="domain" description="C1q" evidence="13">
    <location>
        <begin position="120"/>
        <end position="241"/>
    </location>
</feature>
<evidence type="ECO:0000256" key="7">
    <source>
        <dbReference type="ARBA" id="ARBA00022875"/>
    </source>
</evidence>
<dbReference type="Proteomes" id="UP000694891">
    <property type="component" value="Unplaced"/>
</dbReference>
<evidence type="ECO:0000313" key="14">
    <source>
        <dbReference type="Ensembl" id="ENSSPAP00000009132.1"/>
    </source>
</evidence>
<evidence type="ECO:0000256" key="8">
    <source>
        <dbReference type="ARBA" id="ARBA00023157"/>
    </source>
</evidence>